<feature type="chain" id="PRO_5017361329" evidence="4">
    <location>
        <begin position="21"/>
        <end position="160"/>
    </location>
</feature>
<dbReference type="GO" id="GO:1990063">
    <property type="term" value="C:Bam protein complex"/>
    <property type="evidence" value="ECO:0007669"/>
    <property type="project" value="TreeGrafter"/>
</dbReference>
<evidence type="ECO:0000256" key="4">
    <source>
        <dbReference type="SAM" id="SignalP"/>
    </source>
</evidence>
<feature type="signal peptide" evidence="4">
    <location>
        <begin position="1"/>
        <end position="20"/>
    </location>
</feature>
<dbReference type="GO" id="GO:0051205">
    <property type="term" value="P:protein insertion into membrane"/>
    <property type="evidence" value="ECO:0007669"/>
    <property type="project" value="TreeGrafter"/>
</dbReference>
<evidence type="ECO:0000256" key="2">
    <source>
        <dbReference type="ARBA" id="ARBA00023136"/>
    </source>
</evidence>
<evidence type="ECO:0000256" key="3">
    <source>
        <dbReference type="ARBA" id="ARBA00023237"/>
    </source>
</evidence>
<protein>
    <submittedName>
        <fullName evidence="6">Beta-barrel assembly machine subunit BamE</fullName>
    </submittedName>
</protein>
<dbReference type="PANTHER" id="PTHR37482:SF1">
    <property type="entry name" value="OUTER MEMBRANE PROTEIN ASSEMBLY FACTOR BAME"/>
    <property type="match status" value="1"/>
</dbReference>
<keyword evidence="7" id="KW-1185">Reference proteome</keyword>
<keyword evidence="3" id="KW-0998">Cell outer membrane</keyword>
<dbReference type="PROSITE" id="PS51257">
    <property type="entry name" value="PROKAR_LIPOPROTEIN"/>
    <property type="match status" value="1"/>
</dbReference>
<dbReference type="GO" id="GO:0043165">
    <property type="term" value="P:Gram-negative-bacterium-type cell outer membrane assembly"/>
    <property type="evidence" value="ECO:0007669"/>
    <property type="project" value="TreeGrafter"/>
</dbReference>
<dbReference type="Proteomes" id="UP000266568">
    <property type="component" value="Unassembled WGS sequence"/>
</dbReference>
<organism evidence="6 7">
    <name type="scientific">Hephaestia caeni</name>
    <dbReference type="NCBI Taxonomy" id="645617"/>
    <lineage>
        <taxon>Bacteria</taxon>
        <taxon>Pseudomonadati</taxon>
        <taxon>Pseudomonadota</taxon>
        <taxon>Alphaproteobacteria</taxon>
        <taxon>Sphingomonadales</taxon>
        <taxon>Sphingomonadaceae</taxon>
        <taxon>Hephaestia</taxon>
    </lineage>
</organism>
<dbReference type="EMBL" id="QXDC01000003">
    <property type="protein sequence ID" value="RIA44462.1"/>
    <property type="molecule type" value="Genomic_DNA"/>
</dbReference>
<sequence length="160" mass="16805">MRFSSTILSGAALVLAGVAAGGCTPLRSHQGYVVDVDLVNSVQPGVDNRESVLATLGTPTFTSQFNQGDWYYVARDSRNLAFNNPRPVNQNTLQISFDNAGTVSSIRRIGLEQVASIHPLGKKTPTLGRERGFFDELFGNIGAVGAPGAGQVGGGGRDTP</sequence>
<dbReference type="InterPro" id="IPR007450">
    <property type="entry name" value="BamE_dom"/>
</dbReference>
<accession>A0A397P5I3</accession>
<dbReference type="PANTHER" id="PTHR37482">
    <property type="entry name" value="OUTER MEMBRANE PROTEIN ASSEMBLY FACTOR BAME"/>
    <property type="match status" value="1"/>
</dbReference>
<dbReference type="GO" id="GO:0030674">
    <property type="term" value="F:protein-macromolecule adaptor activity"/>
    <property type="evidence" value="ECO:0007669"/>
    <property type="project" value="TreeGrafter"/>
</dbReference>
<evidence type="ECO:0000313" key="6">
    <source>
        <dbReference type="EMBL" id="RIA44462.1"/>
    </source>
</evidence>
<evidence type="ECO:0000256" key="1">
    <source>
        <dbReference type="ARBA" id="ARBA00022729"/>
    </source>
</evidence>
<dbReference type="Gene3D" id="3.30.1450.10">
    <property type="match status" value="1"/>
</dbReference>
<comment type="caution">
    <text evidence="6">The sequence shown here is derived from an EMBL/GenBank/DDBJ whole genome shotgun (WGS) entry which is preliminary data.</text>
</comment>
<feature type="domain" description="Outer membrane protein assembly factor BamE" evidence="5">
    <location>
        <begin position="31"/>
        <end position="106"/>
    </location>
</feature>
<keyword evidence="2" id="KW-0472">Membrane</keyword>
<keyword evidence="1 4" id="KW-0732">Signal</keyword>
<evidence type="ECO:0000259" key="5">
    <source>
        <dbReference type="Pfam" id="PF04355"/>
    </source>
</evidence>
<dbReference type="AlphaFoldDB" id="A0A397P5I3"/>
<proteinExistence type="predicted"/>
<dbReference type="Pfam" id="PF04355">
    <property type="entry name" value="BamE"/>
    <property type="match status" value="1"/>
</dbReference>
<evidence type="ECO:0000313" key="7">
    <source>
        <dbReference type="Proteomes" id="UP000266568"/>
    </source>
</evidence>
<dbReference type="InterPro" id="IPR026592">
    <property type="entry name" value="BamE"/>
</dbReference>
<dbReference type="RefSeq" id="WP_119036113.1">
    <property type="nucleotide sequence ID" value="NZ_QXDC01000003.1"/>
</dbReference>
<dbReference type="InterPro" id="IPR037873">
    <property type="entry name" value="BamE-like"/>
</dbReference>
<dbReference type="OrthoDB" id="7160681at2"/>
<gene>
    <name evidence="6" type="ORF">DFR49_2707</name>
</gene>
<reference evidence="6 7" key="1">
    <citation type="submission" date="2018-08" db="EMBL/GenBank/DDBJ databases">
        <title>Genomic Encyclopedia of Type Strains, Phase IV (KMG-IV): sequencing the most valuable type-strain genomes for metagenomic binning, comparative biology and taxonomic classification.</title>
        <authorList>
            <person name="Goeker M."/>
        </authorList>
    </citation>
    <scope>NUCLEOTIDE SEQUENCE [LARGE SCALE GENOMIC DNA]</scope>
    <source>
        <strain evidence="6 7">DSM 25527</strain>
    </source>
</reference>
<name>A0A397P5I3_9SPHN</name>